<evidence type="ECO:0000313" key="2">
    <source>
        <dbReference type="Proteomes" id="UP001497535"/>
    </source>
</evidence>
<organism evidence="1 2">
    <name type="scientific">Meloidogyne enterolobii</name>
    <name type="common">Root-knot nematode worm</name>
    <name type="synonym">Meloidogyne mayaguensis</name>
    <dbReference type="NCBI Taxonomy" id="390850"/>
    <lineage>
        <taxon>Eukaryota</taxon>
        <taxon>Metazoa</taxon>
        <taxon>Ecdysozoa</taxon>
        <taxon>Nematoda</taxon>
        <taxon>Chromadorea</taxon>
        <taxon>Rhabditida</taxon>
        <taxon>Tylenchina</taxon>
        <taxon>Tylenchomorpha</taxon>
        <taxon>Tylenchoidea</taxon>
        <taxon>Meloidogynidae</taxon>
        <taxon>Meloidogyninae</taxon>
        <taxon>Meloidogyne</taxon>
    </lineage>
</organism>
<reference evidence="1" key="1">
    <citation type="submission" date="2023-11" db="EMBL/GenBank/DDBJ databases">
        <authorList>
            <person name="Poullet M."/>
        </authorList>
    </citation>
    <scope>NUCLEOTIDE SEQUENCE</scope>
    <source>
        <strain evidence="1">E1834</strain>
    </source>
</reference>
<dbReference type="Proteomes" id="UP001497535">
    <property type="component" value="Unassembled WGS sequence"/>
</dbReference>
<evidence type="ECO:0000313" key="1">
    <source>
        <dbReference type="EMBL" id="CAK5082225.1"/>
    </source>
</evidence>
<proteinExistence type="predicted"/>
<name>A0ACB0ZW75_MELEN</name>
<protein>
    <submittedName>
        <fullName evidence="1">Uncharacterized protein</fullName>
    </submittedName>
</protein>
<dbReference type="EMBL" id="CAVMJV010000046">
    <property type="protein sequence ID" value="CAK5082225.1"/>
    <property type="molecule type" value="Genomic_DNA"/>
</dbReference>
<accession>A0ACB0ZW75</accession>
<gene>
    <name evidence="1" type="ORF">MENTE1834_LOCUS29492</name>
</gene>
<keyword evidence="2" id="KW-1185">Reference proteome</keyword>
<comment type="caution">
    <text evidence="1">The sequence shown here is derived from an EMBL/GenBank/DDBJ whole genome shotgun (WGS) entry which is preliminary data.</text>
</comment>
<sequence length="217" mass="24977">MFVITVKQGCGRPDLSKEKETDIQLILCMHKNFCNTKEEFEKEFFCLIKGWDELEPRRKTCYEFSGSNDPEDDSCFINRREDGKVEQGCGEWNKASCPDNKETEFCKYCYSRNCNDEKIIPKYCWTNYGKIKVNGDVPCFAERTKANQSFVAGCGTCDENKIDNSCVDCRGLNCNIKDKLKESVFCYERKENGNEKEGGRPCKSKFCFISVDVNKGN</sequence>